<dbReference type="InterPro" id="IPR025294">
    <property type="entry name" value="DUF4156"/>
</dbReference>
<evidence type="ECO:0000256" key="1">
    <source>
        <dbReference type="SAM" id="SignalP"/>
    </source>
</evidence>
<keyword evidence="1" id="KW-0732">Signal</keyword>
<feature type="chain" id="PRO_5009288041" description="DUF4156 domain-containing protein" evidence="1">
    <location>
        <begin position="21"/>
        <end position="129"/>
    </location>
</feature>
<dbReference type="Proteomes" id="UP000236721">
    <property type="component" value="Unassembled WGS sequence"/>
</dbReference>
<keyword evidence="3" id="KW-1185">Reference proteome</keyword>
<proteinExistence type="predicted"/>
<organism evidence="2 3">
    <name type="scientific">Vibrio hangzhouensis</name>
    <dbReference type="NCBI Taxonomy" id="462991"/>
    <lineage>
        <taxon>Bacteria</taxon>
        <taxon>Pseudomonadati</taxon>
        <taxon>Pseudomonadota</taxon>
        <taxon>Gammaproteobacteria</taxon>
        <taxon>Vibrionales</taxon>
        <taxon>Vibrionaceae</taxon>
        <taxon>Vibrio</taxon>
    </lineage>
</organism>
<accession>A0A1H5W9Z1</accession>
<dbReference type="RefSeq" id="WP_160111343.1">
    <property type="nucleotide sequence ID" value="NZ_FNVG01000005.1"/>
</dbReference>
<reference evidence="3" key="1">
    <citation type="submission" date="2016-10" db="EMBL/GenBank/DDBJ databases">
        <authorList>
            <person name="Varghese N."/>
            <person name="Submissions S."/>
        </authorList>
    </citation>
    <scope>NUCLEOTIDE SEQUENCE [LARGE SCALE GENOMIC DNA]</scope>
    <source>
        <strain evidence="3">CGMCC 1.7062</strain>
    </source>
</reference>
<evidence type="ECO:0008006" key="4">
    <source>
        <dbReference type="Google" id="ProtNLM"/>
    </source>
</evidence>
<protein>
    <recommendedName>
        <fullName evidence="4">DUF4156 domain-containing protein</fullName>
    </recommendedName>
</protein>
<dbReference type="AlphaFoldDB" id="A0A1H5W9Z1"/>
<gene>
    <name evidence="2" type="ORF">SAMN04488244_105170</name>
</gene>
<dbReference type="Pfam" id="PF13698">
    <property type="entry name" value="DUF4156"/>
    <property type="match status" value="1"/>
</dbReference>
<evidence type="ECO:0000313" key="3">
    <source>
        <dbReference type="Proteomes" id="UP000236721"/>
    </source>
</evidence>
<evidence type="ECO:0000313" key="2">
    <source>
        <dbReference type="EMBL" id="SEF95627.1"/>
    </source>
</evidence>
<dbReference type="EMBL" id="FNVG01000005">
    <property type="protein sequence ID" value="SEF95627.1"/>
    <property type="molecule type" value="Genomic_DNA"/>
</dbReference>
<dbReference type="OrthoDB" id="8565002at2"/>
<feature type="signal peptide" evidence="1">
    <location>
        <begin position="1"/>
        <end position="20"/>
    </location>
</feature>
<name>A0A1H5W9Z1_9VIBR</name>
<sequence length="129" mass="14015">MKKTLTFIIALNLLGCSAVAINEEAKLVRIMDMEPAECVFLGEVDGSQGNWFTADMTRDRNILVGARNKIRNKAHALGANVVVIKKSVDNSNEGLHVFSDKDGLSLTSSKGTYSSTLIGEAFYCESTKL</sequence>